<reference evidence="2" key="2">
    <citation type="submission" date="2019-07" db="EMBL/GenBank/DDBJ databases">
        <authorList>
            <person name="Seetharam A."/>
            <person name="Woodhouse M."/>
            <person name="Cannon E."/>
        </authorList>
    </citation>
    <scope>NUCLEOTIDE SEQUENCE [LARGE SCALE GENOMIC DNA]</scope>
    <source>
        <strain evidence="2">cv. B73</strain>
    </source>
</reference>
<dbReference type="Gramene" id="Zm00001eb315110_T001">
    <property type="protein sequence ID" value="Zm00001eb315110_P001"/>
    <property type="gene ID" value="Zm00001eb315110"/>
</dbReference>
<dbReference type="InParanoid" id="A0A804QB90"/>
<feature type="compositionally biased region" description="Basic residues" evidence="1">
    <location>
        <begin position="299"/>
        <end position="308"/>
    </location>
</feature>
<evidence type="ECO:0000256" key="1">
    <source>
        <dbReference type="SAM" id="MobiDB-lite"/>
    </source>
</evidence>
<reference evidence="3" key="1">
    <citation type="submission" date="2015-12" db="EMBL/GenBank/DDBJ databases">
        <title>Update maize B73 reference genome by single molecule sequencing technologies.</title>
        <authorList>
            <consortium name="Maize Genome Sequencing Project"/>
            <person name="Ware D."/>
        </authorList>
    </citation>
    <scope>NUCLEOTIDE SEQUENCE [LARGE SCALE GENOMIC DNA]</scope>
    <source>
        <strain evidence="3">cv. B73</strain>
    </source>
</reference>
<proteinExistence type="predicted"/>
<dbReference type="Proteomes" id="UP000007305">
    <property type="component" value="Chromosome 7"/>
</dbReference>
<dbReference type="AlphaFoldDB" id="A0A804QB90"/>
<evidence type="ECO:0000313" key="2">
    <source>
        <dbReference type="EnsemblPlants" id="Zm00001eb315110_P001"/>
    </source>
</evidence>
<reference evidence="2" key="3">
    <citation type="submission" date="2021-05" db="UniProtKB">
        <authorList>
            <consortium name="EnsemblPlants"/>
        </authorList>
    </citation>
    <scope>IDENTIFICATION</scope>
    <source>
        <strain evidence="2">cv. B73</strain>
    </source>
</reference>
<feature type="region of interest" description="Disordered" evidence="1">
    <location>
        <begin position="264"/>
        <end position="309"/>
    </location>
</feature>
<feature type="compositionally biased region" description="Basic and acidic residues" evidence="1">
    <location>
        <begin position="264"/>
        <end position="288"/>
    </location>
</feature>
<sequence length="351" mass="38179">MLMLSRHCSGLHVPDLLRRLLVAVNEGDELGHLGERLRRAKLGEEVDVALAGGLVQLGLAGPAAALERGVVPALPGAEAVLPRHGDQHAGGAEVLPRGGRQQERVRVGVVDRVPPRADEAPGARRGLEVRRVRGLGAHGAPALEVGVQQRHALDPRAAVQAFLPRAQCQVVRDVAAGAVAGQEQAEQVAVLGQPRVRPGRARQHPPERRPGVVVRRRERVLRRQPVVHRHGHHARPGGQRVEVGVVDGRERRLHHERAAVEVDEHGHPGAGAEAREVEPRGDARRSVDGHVAGGDARQRVRRRGHHVGAHQPLHAPVLVLDQERGEVELHLRLRLQQLPLRRRRSGTAMRA</sequence>
<organism evidence="2 3">
    <name type="scientific">Zea mays</name>
    <name type="common">Maize</name>
    <dbReference type="NCBI Taxonomy" id="4577"/>
    <lineage>
        <taxon>Eukaryota</taxon>
        <taxon>Viridiplantae</taxon>
        <taxon>Streptophyta</taxon>
        <taxon>Embryophyta</taxon>
        <taxon>Tracheophyta</taxon>
        <taxon>Spermatophyta</taxon>
        <taxon>Magnoliopsida</taxon>
        <taxon>Liliopsida</taxon>
        <taxon>Poales</taxon>
        <taxon>Poaceae</taxon>
        <taxon>PACMAD clade</taxon>
        <taxon>Panicoideae</taxon>
        <taxon>Andropogonodae</taxon>
        <taxon>Andropogoneae</taxon>
        <taxon>Tripsacinae</taxon>
        <taxon>Zea</taxon>
    </lineage>
</organism>
<keyword evidence="3" id="KW-1185">Reference proteome</keyword>
<protein>
    <submittedName>
        <fullName evidence="2">Uncharacterized protein</fullName>
    </submittedName>
</protein>
<dbReference type="EnsemblPlants" id="Zm00001eb315110_T001">
    <property type="protein sequence ID" value="Zm00001eb315110_P001"/>
    <property type="gene ID" value="Zm00001eb315110"/>
</dbReference>
<name>A0A804QB90_MAIZE</name>
<accession>A0A804QB90</accession>
<evidence type="ECO:0000313" key="3">
    <source>
        <dbReference type="Proteomes" id="UP000007305"/>
    </source>
</evidence>